<dbReference type="EMBL" id="BAABCK010000011">
    <property type="protein sequence ID" value="GAA3716369.1"/>
    <property type="molecule type" value="Genomic_DNA"/>
</dbReference>
<dbReference type="NCBIfam" id="NF005255">
    <property type="entry name" value="PRK06762.2-2"/>
    <property type="match status" value="1"/>
</dbReference>
<evidence type="ECO:0000313" key="2">
    <source>
        <dbReference type="Proteomes" id="UP001500920"/>
    </source>
</evidence>
<gene>
    <name evidence="1" type="ORF">GCM10022378_03360</name>
</gene>
<keyword evidence="2" id="KW-1185">Reference proteome</keyword>
<proteinExistence type="predicted"/>
<accession>A0ABP7EB36</accession>
<dbReference type="RefSeq" id="WP_344700890.1">
    <property type="nucleotide sequence ID" value="NZ_BAABCK010000011.1"/>
</dbReference>
<evidence type="ECO:0000313" key="1">
    <source>
        <dbReference type="EMBL" id="GAA3716369.1"/>
    </source>
</evidence>
<dbReference type="GO" id="GO:0016301">
    <property type="term" value="F:kinase activity"/>
    <property type="evidence" value="ECO:0007669"/>
    <property type="project" value="UniProtKB-KW"/>
</dbReference>
<dbReference type="Pfam" id="PF13671">
    <property type="entry name" value="AAA_33"/>
    <property type="match status" value="1"/>
</dbReference>
<name>A0ABP7EB36_9STAP</name>
<reference evidence="2" key="1">
    <citation type="journal article" date="2019" name="Int. J. Syst. Evol. Microbiol.">
        <title>The Global Catalogue of Microorganisms (GCM) 10K type strain sequencing project: providing services to taxonomists for standard genome sequencing and annotation.</title>
        <authorList>
            <consortium name="The Broad Institute Genomics Platform"/>
            <consortium name="The Broad Institute Genome Sequencing Center for Infectious Disease"/>
            <person name="Wu L."/>
            <person name="Ma J."/>
        </authorList>
    </citation>
    <scope>NUCLEOTIDE SEQUENCE [LARGE SCALE GENOMIC DNA]</scope>
    <source>
        <strain evidence="2">JCM 16981</strain>
    </source>
</reference>
<keyword evidence="1" id="KW-0808">Transferase</keyword>
<dbReference type="SUPFAM" id="SSF52540">
    <property type="entry name" value="P-loop containing nucleoside triphosphate hydrolases"/>
    <property type="match status" value="1"/>
</dbReference>
<comment type="caution">
    <text evidence="1">The sequence shown here is derived from an EMBL/GenBank/DDBJ whole genome shotgun (WGS) entry which is preliminary data.</text>
</comment>
<dbReference type="Proteomes" id="UP001500920">
    <property type="component" value="Unassembled WGS sequence"/>
</dbReference>
<protein>
    <submittedName>
        <fullName evidence="1">Kinase</fullName>
    </submittedName>
</protein>
<sequence length="163" mass="18450">MSIVILIRGNSGSGKTVVANKLHNILGSGTLLISQDIVRREMLKVKDRPNNLAIGLIDNILSYGISNCDYVILEGILAENKYGSMLRQSLSKVEKTFAYYYDLPFEETLLRHNSKPFTDFGAKEMQSWFTAKDFIGLENEKAIKRDVTEEKMIEIILEDLNSN</sequence>
<organism evidence="1 2">
    <name type="scientific">Salinicoccus jeotgali</name>
    <dbReference type="NCBI Taxonomy" id="381634"/>
    <lineage>
        <taxon>Bacteria</taxon>
        <taxon>Bacillati</taxon>
        <taxon>Bacillota</taxon>
        <taxon>Bacilli</taxon>
        <taxon>Bacillales</taxon>
        <taxon>Staphylococcaceae</taxon>
        <taxon>Salinicoccus</taxon>
    </lineage>
</organism>
<dbReference type="InterPro" id="IPR027417">
    <property type="entry name" value="P-loop_NTPase"/>
</dbReference>
<keyword evidence="1" id="KW-0418">Kinase</keyword>
<dbReference type="Gene3D" id="3.40.50.300">
    <property type="entry name" value="P-loop containing nucleotide triphosphate hydrolases"/>
    <property type="match status" value="1"/>
</dbReference>